<dbReference type="SMART" id="SM00267">
    <property type="entry name" value="GGDEF"/>
    <property type="match status" value="1"/>
</dbReference>
<reference evidence="4" key="1">
    <citation type="journal article" date="2007" name="J. Bacteriol.">
        <title>Comparative genome analysis of four magnetotactic bacteria reveals a complex set of group-specific genes implicated in magnetosome biomineralization and function.</title>
        <authorList>
            <person name="Richter M."/>
            <person name="Kube M."/>
            <person name="Bazylinski D.A."/>
            <person name="Lombardot T."/>
            <person name="Gloeckner F.O."/>
            <person name="Reinhardt R."/>
            <person name="Schueler D."/>
        </authorList>
    </citation>
    <scope>NUCLEOTIDE SEQUENCE</scope>
    <source>
        <strain evidence="4">MSR-1</strain>
    </source>
</reference>
<feature type="transmembrane region" description="Helical" evidence="1">
    <location>
        <begin position="131"/>
        <end position="151"/>
    </location>
</feature>
<gene>
    <name evidence="4" type="ORF">MGR_0768</name>
</gene>
<feature type="transmembrane region" description="Helical" evidence="1">
    <location>
        <begin position="157"/>
        <end position="180"/>
    </location>
</feature>
<feature type="transmembrane region" description="Helical" evidence="1">
    <location>
        <begin position="103"/>
        <end position="119"/>
    </location>
</feature>
<dbReference type="NCBIfam" id="TIGR00229">
    <property type="entry name" value="sensory_box"/>
    <property type="match status" value="1"/>
</dbReference>
<dbReference type="Gene3D" id="3.30.70.270">
    <property type="match status" value="1"/>
</dbReference>
<dbReference type="InterPro" id="IPR000700">
    <property type="entry name" value="PAS-assoc_C"/>
</dbReference>
<dbReference type="PROSITE" id="PS50887">
    <property type="entry name" value="GGDEF"/>
    <property type="match status" value="1"/>
</dbReference>
<dbReference type="RefSeq" id="WP_158699400.1">
    <property type="nucleotide sequence ID" value="NZ_CP027527.1"/>
</dbReference>
<feature type="transmembrane region" description="Helical" evidence="1">
    <location>
        <begin position="31"/>
        <end position="50"/>
    </location>
</feature>
<sequence length="522" mass="58192">MIDITPLQHPFQHESRFDALLCPYRKQADRVMLGMCLFLAMVCLALSPVLATWLEWGAIALPTTALAGLFTFQHPGKLITRLYMGCAFMAFTGLIIHQTGGTIEAHFSAFGLIGVLLYYRDWRAIVAATAAIYLHHLILGFAQSVGVPVYVFNSGAFWLTFAIHVAYFLPFIAMMVYLSIWLRREGYENRNVITLANRIMQGHFTEGDYVSSDALKMPLISTVISMKNRLLDLLRIMPVPSAIVRLDTHMIVSVNDAWERTFGPLARRDIWFHDCPIWAESGTWDNLINRLQEAEEHLLDKVELVLQRMDGSRLLCELSLILHQETTPVIAILTVEDVTQRRRAEQTLHRLAFKDMLTDLPNRTSLNEELVAAWTEWQNLNTPFAVIALDLDGFKPINDTYGHDAGDAVLRAVGQRLQAVNRHNDVAGRMGGDEFLIILRGCKTAEQALAIGLRVVENLGQEVVLEGSGAVLRVGASAGIAHSAETGPRSLEDMTKQADQALYAAKRAGKNQAALFGLKQDA</sequence>
<accession>A4TWI7</accession>
<dbReference type="SUPFAM" id="SSF55785">
    <property type="entry name" value="PYP-like sensor domain (PAS domain)"/>
    <property type="match status" value="1"/>
</dbReference>
<dbReference type="EMBL" id="CU459003">
    <property type="protein sequence ID" value="CAM74994.1"/>
    <property type="molecule type" value="Genomic_DNA"/>
</dbReference>
<keyword evidence="1" id="KW-0812">Transmembrane</keyword>
<protein>
    <submittedName>
        <fullName evidence="4">Sensory box/GGDEF domain protein</fullName>
    </submittedName>
</protein>
<dbReference type="InterPro" id="IPR043128">
    <property type="entry name" value="Rev_trsase/Diguanyl_cyclase"/>
</dbReference>
<dbReference type="PANTHER" id="PTHR46663">
    <property type="entry name" value="DIGUANYLATE CYCLASE DGCT-RELATED"/>
    <property type="match status" value="1"/>
</dbReference>
<keyword evidence="1" id="KW-1133">Transmembrane helix</keyword>
<dbReference type="InterPro" id="IPR035965">
    <property type="entry name" value="PAS-like_dom_sf"/>
</dbReference>
<dbReference type="AlphaFoldDB" id="A4TWI7"/>
<organism evidence="4">
    <name type="scientific">Magnetospirillum gryphiswaldense</name>
    <dbReference type="NCBI Taxonomy" id="55518"/>
    <lineage>
        <taxon>Bacteria</taxon>
        <taxon>Pseudomonadati</taxon>
        <taxon>Pseudomonadota</taxon>
        <taxon>Alphaproteobacteria</taxon>
        <taxon>Rhodospirillales</taxon>
        <taxon>Rhodospirillaceae</taxon>
        <taxon>Magnetospirillum</taxon>
    </lineage>
</organism>
<dbReference type="FunFam" id="3.30.70.270:FF:000001">
    <property type="entry name" value="Diguanylate cyclase domain protein"/>
    <property type="match status" value="1"/>
</dbReference>
<feature type="domain" description="PAC" evidence="2">
    <location>
        <begin position="300"/>
        <end position="350"/>
    </location>
</feature>
<dbReference type="CDD" id="cd01949">
    <property type="entry name" value="GGDEF"/>
    <property type="match status" value="1"/>
</dbReference>
<dbReference type="SUPFAM" id="SSF55073">
    <property type="entry name" value="Nucleotide cyclase"/>
    <property type="match status" value="1"/>
</dbReference>
<dbReference type="Pfam" id="PF00990">
    <property type="entry name" value="GGDEF"/>
    <property type="match status" value="1"/>
</dbReference>
<evidence type="ECO:0000259" key="2">
    <source>
        <dbReference type="PROSITE" id="PS50113"/>
    </source>
</evidence>
<dbReference type="InterPro" id="IPR000014">
    <property type="entry name" value="PAS"/>
</dbReference>
<dbReference type="InterPro" id="IPR052163">
    <property type="entry name" value="DGC-Regulatory_Protein"/>
</dbReference>
<name>A4TWI7_9PROT</name>
<dbReference type="InterPro" id="IPR029787">
    <property type="entry name" value="Nucleotide_cyclase"/>
</dbReference>
<dbReference type="PROSITE" id="PS50113">
    <property type="entry name" value="PAC"/>
    <property type="match status" value="1"/>
</dbReference>
<keyword evidence="1" id="KW-0472">Membrane</keyword>
<evidence type="ECO:0000256" key="1">
    <source>
        <dbReference type="SAM" id="Phobius"/>
    </source>
</evidence>
<dbReference type="NCBIfam" id="TIGR00254">
    <property type="entry name" value="GGDEF"/>
    <property type="match status" value="1"/>
</dbReference>
<dbReference type="Gene3D" id="3.30.450.20">
    <property type="entry name" value="PAS domain"/>
    <property type="match status" value="1"/>
</dbReference>
<feature type="domain" description="GGDEF" evidence="3">
    <location>
        <begin position="382"/>
        <end position="518"/>
    </location>
</feature>
<dbReference type="PANTHER" id="PTHR46663:SF2">
    <property type="entry name" value="GGDEF DOMAIN-CONTAINING PROTEIN"/>
    <property type="match status" value="1"/>
</dbReference>
<dbReference type="InterPro" id="IPR000160">
    <property type="entry name" value="GGDEF_dom"/>
</dbReference>
<evidence type="ECO:0000313" key="4">
    <source>
        <dbReference type="EMBL" id="CAM74994.1"/>
    </source>
</evidence>
<evidence type="ECO:0000259" key="3">
    <source>
        <dbReference type="PROSITE" id="PS50887"/>
    </source>
</evidence>
<proteinExistence type="predicted"/>
<dbReference type="GO" id="GO:0003824">
    <property type="term" value="F:catalytic activity"/>
    <property type="evidence" value="ECO:0007669"/>
    <property type="project" value="UniProtKB-ARBA"/>
</dbReference>